<accession>A0A852W8H5</accession>
<reference evidence="3 4" key="1">
    <citation type="submission" date="2020-07" db="EMBL/GenBank/DDBJ databases">
        <title>Sequencing the genomes of 1000 actinobacteria strains.</title>
        <authorList>
            <person name="Klenk H.-P."/>
        </authorList>
    </citation>
    <scope>NUCLEOTIDE SEQUENCE [LARGE SCALE GENOMIC DNA]</scope>
    <source>
        <strain evidence="3 4">DSM 44749</strain>
    </source>
</reference>
<dbReference type="PANTHER" id="PTHR33371:SF16">
    <property type="entry name" value="MCE-FAMILY PROTEIN MCE3F"/>
    <property type="match status" value="1"/>
</dbReference>
<evidence type="ECO:0000313" key="4">
    <source>
        <dbReference type="Proteomes" id="UP000549695"/>
    </source>
</evidence>
<feature type="compositionally biased region" description="Polar residues" evidence="1">
    <location>
        <begin position="426"/>
        <end position="452"/>
    </location>
</feature>
<dbReference type="InterPro" id="IPR003399">
    <property type="entry name" value="Mce/MlaD"/>
</dbReference>
<dbReference type="GO" id="GO:0005543">
    <property type="term" value="F:phospholipid binding"/>
    <property type="evidence" value="ECO:0007669"/>
    <property type="project" value="TreeGrafter"/>
</dbReference>
<organism evidence="3 4">
    <name type="scientific">Pseudonocardia alni</name>
    <name type="common">Amycolata alni</name>
    <dbReference type="NCBI Taxonomy" id="33907"/>
    <lineage>
        <taxon>Bacteria</taxon>
        <taxon>Bacillati</taxon>
        <taxon>Actinomycetota</taxon>
        <taxon>Actinomycetes</taxon>
        <taxon>Pseudonocardiales</taxon>
        <taxon>Pseudonocardiaceae</taxon>
        <taxon>Pseudonocardia</taxon>
    </lineage>
</organism>
<keyword evidence="4" id="KW-1185">Reference proteome</keyword>
<feature type="region of interest" description="Disordered" evidence="1">
    <location>
        <begin position="390"/>
        <end position="464"/>
    </location>
</feature>
<dbReference type="InterPro" id="IPR052336">
    <property type="entry name" value="MlaD_Phospholipid_Transporter"/>
</dbReference>
<protein>
    <submittedName>
        <fullName evidence="3">Phospholipid/cholesterol/gamma-HCH transport system substrate-binding protein</fullName>
    </submittedName>
</protein>
<dbReference type="EMBL" id="JACCCZ010000001">
    <property type="protein sequence ID" value="NYG02605.1"/>
    <property type="molecule type" value="Genomic_DNA"/>
</dbReference>
<feature type="domain" description="Mce/MlaD" evidence="2">
    <location>
        <begin position="37"/>
        <end position="114"/>
    </location>
</feature>
<dbReference type="Proteomes" id="UP000549695">
    <property type="component" value="Unassembled WGS sequence"/>
</dbReference>
<gene>
    <name evidence="3" type="ORF">HDA37_002890</name>
</gene>
<name>A0A852W8H5_PSEA5</name>
<evidence type="ECO:0000313" key="3">
    <source>
        <dbReference type="EMBL" id="NYG02605.1"/>
    </source>
</evidence>
<dbReference type="PANTHER" id="PTHR33371">
    <property type="entry name" value="INTERMEMBRANE PHOSPHOLIPID TRANSPORT SYSTEM BINDING PROTEIN MLAD-RELATED"/>
    <property type="match status" value="1"/>
</dbReference>
<dbReference type="GeneID" id="98052640"/>
<dbReference type="AlphaFoldDB" id="A0A852W8H5"/>
<dbReference type="Pfam" id="PF02470">
    <property type="entry name" value="MlaD"/>
    <property type="match status" value="1"/>
</dbReference>
<comment type="caution">
    <text evidence="3">The sequence shown here is derived from an EMBL/GenBank/DDBJ whole genome shotgun (WGS) entry which is preliminary data.</text>
</comment>
<sequence length="464" mass="47874">MSSTLGFSRWRILAVGLVALLAGTGAAAGISNAESGRIVIAEFTDVSPILAGQQVKINGVTVGEVGQLQFDPQRKVAEVPLRVDARALPIHTDAKVTVAPVSLLGERFLNLNTGTPGSPELPMNTPIGVERTGQEADLQNILDTLDDPTAGALAALVTTLGQGTQNNGENIQKTLAALAPAMKDTNQLVGVLSDQNELLGRVIDQVEPVTGALAVDQGRRLDGLIASTTSLLDTTSARDAQLRGTLQELPSTLAAARATLGELAGTAQSTAVTLGNLRPTTDNLVDISRELQRFADSADPALASADPVLDRASELLDQAQPVAAELRAAGPDLQRTVTGAEPIVRDLNGNLGNVLGFIRNWALTTNEKDGLSHYFRASYVLNGDPVTGFAPGGLPDTAPAPAPDATPNQQVNEPAPSQPGPGTAAQPGQDSNTLLQSQPTPESSATGLSPEQEQGALGTLLGGQ</sequence>
<evidence type="ECO:0000259" key="2">
    <source>
        <dbReference type="Pfam" id="PF02470"/>
    </source>
</evidence>
<dbReference type="GO" id="GO:0005548">
    <property type="term" value="F:phospholipid transporter activity"/>
    <property type="evidence" value="ECO:0007669"/>
    <property type="project" value="TreeGrafter"/>
</dbReference>
<dbReference type="RefSeq" id="WP_179761380.1">
    <property type="nucleotide sequence ID" value="NZ_BAAAJZ010000003.1"/>
</dbReference>
<evidence type="ECO:0000256" key="1">
    <source>
        <dbReference type="SAM" id="MobiDB-lite"/>
    </source>
</evidence>
<proteinExistence type="predicted"/>